<keyword evidence="4 6" id="KW-1133">Transmembrane helix</keyword>
<evidence type="ECO:0000256" key="6">
    <source>
        <dbReference type="RuleBase" id="RU363041"/>
    </source>
</evidence>
<dbReference type="InterPro" id="IPR051598">
    <property type="entry name" value="TSUP/Inactive_protease-like"/>
</dbReference>
<feature type="transmembrane region" description="Helical" evidence="6">
    <location>
        <begin position="74"/>
        <end position="91"/>
    </location>
</feature>
<feature type="transmembrane region" description="Helical" evidence="6">
    <location>
        <begin position="97"/>
        <end position="115"/>
    </location>
</feature>
<reference evidence="7" key="1">
    <citation type="submission" date="2020-08" db="EMBL/GenBank/DDBJ databases">
        <title>Genome public.</title>
        <authorList>
            <person name="Liu C."/>
            <person name="Sun Q."/>
        </authorList>
    </citation>
    <scope>NUCLEOTIDE SEQUENCE</scope>
    <source>
        <strain evidence="7">NSJ-64</strain>
    </source>
</reference>
<sequence>MKSLKLIIIGLASGLLNGFFGAGGGIMAVPLLQKAGVPTEKSHATSIAVILPLTLVSSLLYLKLGSATLNQALPYIPLGLAGAIAGSFLLPRIKTKWLHKIFGVIVLYSAVRLFFS</sequence>
<keyword evidence="8" id="KW-1185">Reference proteome</keyword>
<evidence type="ECO:0000256" key="1">
    <source>
        <dbReference type="ARBA" id="ARBA00004141"/>
    </source>
</evidence>
<comment type="subcellular location">
    <subcellularLocation>
        <location evidence="6">Cell membrane</location>
        <topology evidence="6">Multi-pass membrane protein</topology>
    </subcellularLocation>
    <subcellularLocation>
        <location evidence="1">Membrane</location>
        <topology evidence="1">Multi-pass membrane protein</topology>
    </subcellularLocation>
</comment>
<name>A0A926ESP0_9FIRM</name>
<comment type="similarity">
    <text evidence="2 6">Belongs to the 4-toluene sulfonate uptake permease (TSUP) (TC 2.A.102) family.</text>
</comment>
<dbReference type="PANTHER" id="PTHR43701:SF2">
    <property type="entry name" value="MEMBRANE TRANSPORTER PROTEIN YJNA-RELATED"/>
    <property type="match status" value="1"/>
</dbReference>
<dbReference type="Proteomes" id="UP000623678">
    <property type="component" value="Unassembled WGS sequence"/>
</dbReference>
<dbReference type="RefSeq" id="WP_262395499.1">
    <property type="nucleotide sequence ID" value="NZ_JACRTD010000006.1"/>
</dbReference>
<dbReference type="Pfam" id="PF01925">
    <property type="entry name" value="TauE"/>
    <property type="match status" value="1"/>
</dbReference>
<keyword evidence="3 6" id="KW-0812">Transmembrane</keyword>
<dbReference type="AlphaFoldDB" id="A0A926ESP0"/>
<proteinExistence type="inferred from homology"/>
<gene>
    <name evidence="7" type="ORF">H8705_09320</name>
</gene>
<evidence type="ECO:0000313" key="8">
    <source>
        <dbReference type="Proteomes" id="UP000623678"/>
    </source>
</evidence>
<feature type="transmembrane region" description="Helical" evidence="6">
    <location>
        <begin position="44"/>
        <end position="62"/>
    </location>
</feature>
<organism evidence="7 8">
    <name type="scientific">Youxingia wuxianensis</name>
    <dbReference type="NCBI Taxonomy" id="2763678"/>
    <lineage>
        <taxon>Bacteria</taxon>
        <taxon>Bacillati</taxon>
        <taxon>Bacillota</taxon>
        <taxon>Clostridia</taxon>
        <taxon>Eubacteriales</taxon>
        <taxon>Oscillospiraceae</taxon>
        <taxon>Youxingia</taxon>
    </lineage>
</organism>
<evidence type="ECO:0000256" key="2">
    <source>
        <dbReference type="ARBA" id="ARBA00009142"/>
    </source>
</evidence>
<comment type="caution">
    <text evidence="7">The sequence shown here is derived from an EMBL/GenBank/DDBJ whole genome shotgun (WGS) entry which is preliminary data.</text>
</comment>
<dbReference type="PANTHER" id="PTHR43701">
    <property type="entry name" value="MEMBRANE TRANSPORTER PROTEIN MJ0441-RELATED"/>
    <property type="match status" value="1"/>
</dbReference>
<dbReference type="EMBL" id="JACRTD010000006">
    <property type="protein sequence ID" value="MBC8585784.1"/>
    <property type="molecule type" value="Genomic_DNA"/>
</dbReference>
<evidence type="ECO:0000256" key="4">
    <source>
        <dbReference type="ARBA" id="ARBA00022989"/>
    </source>
</evidence>
<accession>A0A926ESP0</accession>
<dbReference type="InterPro" id="IPR002781">
    <property type="entry name" value="TM_pro_TauE-like"/>
</dbReference>
<keyword evidence="5 6" id="KW-0472">Membrane</keyword>
<evidence type="ECO:0000256" key="3">
    <source>
        <dbReference type="ARBA" id="ARBA00022692"/>
    </source>
</evidence>
<keyword evidence="6" id="KW-1003">Cell membrane</keyword>
<evidence type="ECO:0000256" key="5">
    <source>
        <dbReference type="ARBA" id="ARBA00023136"/>
    </source>
</evidence>
<protein>
    <recommendedName>
        <fullName evidence="6">Probable membrane transporter protein</fullName>
    </recommendedName>
</protein>
<dbReference type="GO" id="GO:0005886">
    <property type="term" value="C:plasma membrane"/>
    <property type="evidence" value="ECO:0007669"/>
    <property type="project" value="UniProtKB-SubCell"/>
</dbReference>
<evidence type="ECO:0000313" key="7">
    <source>
        <dbReference type="EMBL" id="MBC8585784.1"/>
    </source>
</evidence>